<keyword evidence="1" id="KW-0175">Coiled coil</keyword>
<dbReference type="KEGG" id="mlr:MELLADRAFT_92472"/>
<protein>
    <submittedName>
        <fullName evidence="3">Uncharacterized protein</fullName>
    </submittedName>
</protein>
<dbReference type="Proteomes" id="UP000001072">
    <property type="component" value="Unassembled WGS sequence"/>
</dbReference>
<organism evidence="4">
    <name type="scientific">Melampsora larici-populina (strain 98AG31 / pathotype 3-4-7)</name>
    <name type="common">Poplar leaf rust fungus</name>
    <dbReference type="NCBI Taxonomy" id="747676"/>
    <lineage>
        <taxon>Eukaryota</taxon>
        <taxon>Fungi</taxon>
        <taxon>Dikarya</taxon>
        <taxon>Basidiomycota</taxon>
        <taxon>Pucciniomycotina</taxon>
        <taxon>Pucciniomycetes</taxon>
        <taxon>Pucciniales</taxon>
        <taxon>Melampsoraceae</taxon>
        <taxon>Melampsora</taxon>
    </lineage>
</organism>
<evidence type="ECO:0000313" key="4">
    <source>
        <dbReference type="Proteomes" id="UP000001072"/>
    </source>
</evidence>
<feature type="region of interest" description="Disordered" evidence="2">
    <location>
        <begin position="83"/>
        <end position="109"/>
    </location>
</feature>
<feature type="compositionally biased region" description="Acidic residues" evidence="2">
    <location>
        <begin position="425"/>
        <end position="437"/>
    </location>
</feature>
<dbReference type="RefSeq" id="XP_007405699.1">
    <property type="nucleotide sequence ID" value="XM_007405637.1"/>
</dbReference>
<gene>
    <name evidence="3" type="ORF">MELLADRAFT_92472</name>
</gene>
<dbReference type="EMBL" id="GL883093">
    <property type="protein sequence ID" value="EGG11097.1"/>
    <property type="molecule type" value="Genomic_DNA"/>
</dbReference>
<feature type="compositionally biased region" description="Basic residues" evidence="2">
    <location>
        <begin position="185"/>
        <end position="195"/>
    </location>
</feature>
<feature type="compositionally biased region" description="Polar residues" evidence="2">
    <location>
        <begin position="204"/>
        <end position="215"/>
    </location>
</feature>
<name>F4R8K5_MELLP</name>
<evidence type="ECO:0000256" key="1">
    <source>
        <dbReference type="SAM" id="Coils"/>
    </source>
</evidence>
<dbReference type="GeneID" id="18936259"/>
<keyword evidence="4" id="KW-1185">Reference proteome</keyword>
<evidence type="ECO:0000313" key="3">
    <source>
        <dbReference type="EMBL" id="EGG11097.1"/>
    </source>
</evidence>
<feature type="region of interest" description="Disordered" evidence="2">
    <location>
        <begin position="148"/>
        <end position="215"/>
    </location>
</feature>
<reference evidence="4" key="1">
    <citation type="journal article" date="2011" name="Proc. Natl. Acad. Sci. U.S.A.">
        <title>Obligate biotrophy features unraveled by the genomic analysis of rust fungi.</title>
        <authorList>
            <person name="Duplessis S."/>
            <person name="Cuomo C.A."/>
            <person name="Lin Y.-C."/>
            <person name="Aerts A."/>
            <person name="Tisserant E."/>
            <person name="Veneault-Fourrey C."/>
            <person name="Joly D.L."/>
            <person name="Hacquard S."/>
            <person name="Amselem J."/>
            <person name="Cantarel B.L."/>
            <person name="Chiu R."/>
            <person name="Coutinho P.M."/>
            <person name="Feau N."/>
            <person name="Field M."/>
            <person name="Frey P."/>
            <person name="Gelhaye E."/>
            <person name="Goldberg J."/>
            <person name="Grabherr M.G."/>
            <person name="Kodira C.D."/>
            <person name="Kohler A."/>
            <person name="Kuees U."/>
            <person name="Lindquist E.A."/>
            <person name="Lucas S.M."/>
            <person name="Mago R."/>
            <person name="Mauceli E."/>
            <person name="Morin E."/>
            <person name="Murat C."/>
            <person name="Pangilinan J.L."/>
            <person name="Park R."/>
            <person name="Pearson M."/>
            <person name="Quesneville H."/>
            <person name="Rouhier N."/>
            <person name="Sakthikumar S."/>
            <person name="Salamov A.A."/>
            <person name="Schmutz J."/>
            <person name="Selles B."/>
            <person name="Shapiro H."/>
            <person name="Tanguay P."/>
            <person name="Tuskan G.A."/>
            <person name="Henrissat B."/>
            <person name="Van de Peer Y."/>
            <person name="Rouze P."/>
            <person name="Ellis J.G."/>
            <person name="Dodds P.N."/>
            <person name="Schein J.E."/>
            <person name="Zhong S."/>
            <person name="Hamelin R.C."/>
            <person name="Grigoriev I.V."/>
            <person name="Szabo L.J."/>
            <person name="Martin F."/>
        </authorList>
    </citation>
    <scope>NUCLEOTIDE SEQUENCE [LARGE SCALE GENOMIC DNA]</scope>
    <source>
        <strain evidence="4">98AG31 / pathotype 3-4-7</strain>
    </source>
</reference>
<dbReference type="InParanoid" id="F4R8K5"/>
<feature type="region of interest" description="Disordered" evidence="2">
    <location>
        <begin position="420"/>
        <end position="454"/>
    </location>
</feature>
<sequence length="454" mass="50024">MARSEMFDPSAPGVTKQMMLDWLQINHPMSVVSSHTVKSGVAEIVRKKQPEFFPNPMSDAPGLMPDTSNPVSEFQVDMPVSTVYPSSSDSPHLAITPEEPVNQRDFPTSSVPLKASVTQLGPPISSAKPLKRATFALPVNLPQELLRSSTSSEGQLKRPGSPTPNGQVSKRANLDNVGLSQSRSKPVKKEKKRVAKSYPVLGSSKPSHQIPHKSTTGLYDSCTDLLDTVNKEDLKALRSYEVEHMKSSSTSTGIQSSSKMMESNGLINTPDTPEMRDLIDLSGVDWLGVEDLAAITEDKQKHRITASTIKSGVDVFHEERRRAEIAVSGLQDSVSQLLKRMDAVEQTSVASIIQNERQRYEQDRALEEATRRLDNQAKCIDDLKDTVSGLKEQLHLLQRQCDKYEQDIQTQERCIVRLMQHDVGEADSDGGEEDSDGEVGNNEPGVDSQSDYSV</sequence>
<feature type="coiled-coil region" evidence="1">
    <location>
        <begin position="366"/>
        <end position="414"/>
    </location>
</feature>
<evidence type="ECO:0000256" key="2">
    <source>
        <dbReference type="SAM" id="MobiDB-lite"/>
    </source>
</evidence>
<dbReference type="AlphaFoldDB" id="F4R8K5"/>
<dbReference type="HOGENOM" id="CLU_049472_0_0_1"/>
<accession>F4R8K5</accession>
<dbReference type="VEuPathDB" id="FungiDB:MELLADRAFT_92472"/>
<proteinExistence type="predicted"/>